<name>A0ABV8LQR3_9ACTN</name>
<reference evidence="9" key="1">
    <citation type="journal article" date="2019" name="Int. J. Syst. Evol. Microbiol.">
        <title>The Global Catalogue of Microorganisms (GCM) 10K type strain sequencing project: providing services to taxonomists for standard genome sequencing and annotation.</title>
        <authorList>
            <consortium name="The Broad Institute Genomics Platform"/>
            <consortium name="The Broad Institute Genome Sequencing Center for Infectious Disease"/>
            <person name="Wu L."/>
            <person name="Ma J."/>
        </authorList>
    </citation>
    <scope>NUCLEOTIDE SEQUENCE [LARGE SCALE GENOMIC DNA]</scope>
    <source>
        <strain evidence="9">CGMCC 4.7289</strain>
    </source>
</reference>
<keyword evidence="9" id="KW-1185">Reference proteome</keyword>
<evidence type="ECO:0000256" key="3">
    <source>
        <dbReference type="ARBA" id="ARBA00022989"/>
    </source>
</evidence>
<evidence type="ECO:0000259" key="7">
    <source>
        <dbReference type="PROSITE" id="PS51012"/>
    </source>
</evidence>
<dbReference type="Proteomes" id="UP001595816">
    <property type="component" value="Unassembled WGS sequence"/>
</dbReference>
<feature type="transmembrane region" description="Helical" evidence="6">
    <location>
        <begin position="205"/>
        <end position="233"/>
    </location>
</feature>
<organism evidence="8 9">
    <name type="scientific">Hamadaea flava</name>
    <dbReference type="NCBI Taxonomy" id="1742688"/>
    <lineage>
        <taxon>Bacteria</taxon>
        <taxon>Bacillati</taxon>
        <taxon>Actinomycetota</taxon>
        <taxon>Actinomycetes</taxon>
        <taxon>Micromonosporales</taxon>
        <taxon>Micromonosporaceae</taxon>
        <taxon>Hamadaea</taxon>
    </lineage>
</organism>
<feature type="transmembrane region" description="Helical" evidence="6">
    <location>
        <begin position="327"/>
        <end position="350"/>
    </location>
</feature>
<evidence type="ECO:0000256" key="1">
    <source>
        <dbReference type="ARBA" id="ARBA00004141"/>
    </source>
</evidence>
<keyword evidence="6" id="KW-1003">Cell membrane</keyword>
<evidence type="ECO:0000313" key="8">
    <source>
        <dbReference type="EMBL" id="MFC4132786.1"/>
    </source>
</evidence>
<accession>A0ABV8LQR3</accession>
<dbReference type="RefSeq" id="WP_253752592.1">
    <property type="nucleotide sequence ID" value="NZ_JAMZDZ010000001.1"/>
</dbReference>
<feature type="domain" description="ABC transmembrane type-2" evidence="7">
    <location>
        <begin position="117"/>
        <end position="353"/>
    </location>
</feature>
<feature type="transmembrane region" description="Helical" evidence="6">
    <location>
        <begin position="21"/>
        <end position="40"/>
    </location>
</feature>
<evidence type="ECO:0000313" key="9">
    <source>
        <dbReference type="Proteomes" id="UP001595816"/>
    </source>
</evidence>
<keyword evidence="2 6" id="KW-0812">Transmembrane</keyword>
<evidence type="ECO:0000256" key="5">
    <source>
        <dbReference type="ARBA" id="ARBA00023251"/>
    </source>
</evidence>
<feature type="transmembrane region" description="Helical" evidence="6">
    <location>
        <begin position="273"/>
        <end position="292"/>
    </location>
</feature>
<dbReference type="InterPro" id="IPR047817">
    <property type="entry name" value="ABC2_TM_bact-type"/>
</dbReference>
<dbReference type="PANTHER" id="PTHR43027">
    <property type="entry name" value="DOXORUBICIN RESISTANCE ABC TRANSPORTER PERMEASE PROTEIN DRRC-RELATED"/>
    <property type="match status" value="1"/>
</dbReference>
<gene>
    <name evidence="8" type="ORF">ACFOZ4_19430</name>
</gene>
<dbReference type="InterPro" id="IPR000412">
    <property type="entry name" value="ABC_2_transport"/>
</dbReference>
<keyword evidence="3 6" id="KW-1133">Transmembrane helix</keyword>
<dbReference type="Pfam" id="PF12698">
    <property type="entry name" value="ABC2_membrane_3"/>
    <property type="match status" value="1"/>
</dbReference>
<comment type="subcellular location">
    <subcellularLocation>
        <location evidence="6">Cell membrane</location>
        <topology evidence="6">Multi-pass membrane protein</topology>
    </subcellularLocation>
    <subcellularLocation>
        <location evidence="1">Membrane</location>
        <topology evidence="1">Multi-pass membrane protein</topology>
    </subcellularLocation>
</comment>
<sequence>MTSFVSLSKAMALGFVRDKTATFFTILFPLMFLIVFGALFKDTGTSKTEVLQVGSVALLDQIPAEGRADVDQVLKITKTDDLAAALEKVRAGDSDAAIEQQGGKVVVHYSAADQVKAATVRGIMESIVQQGNLAAAGVSTPALSLSAEPVEDKSMKAIQYMTPGLLGWAIASGATFGAALTLVSWRQKKILRRLRLSPVSVASIVTARVGVSIGIALLQSAIFIGVALLPVFGLQLSSYWWAFIPIMIAGTLAFLSIGLLAGAVSKTPESASAIANLVVLPMAFLSGSFFPLDSAPGWLKTVSNLLPLKHLVTSMQDVMVRGQSPSVTLPAIGILLGFTVVVTGAAALLFKWDDV</sequence>
<dbReference type="PANTHER" id="PTHR43027:SF2">
    <property type="entry name" value="TRANSPORT PERMEASE PROTEIN"/>
    <property type="match status" value="1"/>
</dbReference>
<dbReference type="EMBL" id="JBHSAY010000009">
    <property type="protein sequence ID" value="MFC4132786.1"/>
    <property type="molecule type" value="Genomic_DNA"/>
</dbReference>
<keyword evidence="4 6" id="KW-0472">Membrane</keyword>
<comment type="similarity">
    <text evidence="6">Belongs to the ABC-2 integral membrane protein family.</text>
</comment>
<dbReference type="InterPro" id="IPR052902">
    <property type="entry name" value="ABC-2_transporter"/>
</dbReference>
<evidence type="ECO:0000256" key="6">
    <source>
        <dbReference type="RuleBase" id="RU361157"/>
    </source>
</evidence>
<comment type="caution">
    <text evidence="8">The sequence shown here is derived from an EMBL/GenBank/DDBJ whole genome shotgun (WGS) entry which is preliminary data.</text>
</comment>
<feature type="transmembrane region" description="Helical" evidence="6">
    <location>
        <begin position="239"/>
        <end position="261"/>
    </location>
</feature>
<evidence type="ECO:0000256" key="4">
    <source>
        <dbReference type="ARBA" id="ARBA00023136"/>
    </source>
</evidence>
<proteinExistence type="inferred from homology"/>
<keyword evidence="6" id="KW-0813">Transport</keyword>
<dbReference type="PROSITE" id="PS51012">
    <property type="entry name" value="ABC_TM2"/>
    <property type="match status" value="1"/>
</dbReference>
<feature type="transmembrane region" description="Helical" evidence="6">
    <location>
        <begin position="165"/>
        <end position="185"/>
    </location>
</feature>
<dbReference type="InterPro" id="IPR013525">
    <property type="entry name" value="ABC2_TM"/>
</dbReference>
<dbReference type="PRINTS" id="PR00164">
    <property type="entry name" value="ABC2TRNSPORT"/>
</dbReference>
<protein>
    <recommendedName>
        <fullName evidence="6">Transport permease protein</fullName>
    </recommendedName>
</protein>
<keyword evidence="5" id="KW-0046">Antibiotic resistance</keyword>
<evidence type="ECO:0000256" key="2">
    <source>
        <dbReference type="ARBA" id="ARBA00022692"/>
    </source>
</evidence>